<sequence length="329" mass="35085">MKSKIGVQMINLFKNTSTRAWVPGPGEAVGPWIRVSLAPGPGEAVGPWIRVSLAPGPGEAVGPWIRVSLGPGSGGSATQPEAGLMAGECSTSGEGLSHLHCRHRLPSGTRDPGFPPAAGRHLGTGIPSSRQQAPRTQASLAALPSSGRTSRRTSGQISILRFYYYRLEARCTKFVHGGGSPSAWPAPSPIRDPLDMPLSIRDRWLLTTHLPYCLITPTPPPACLIAPKCSPASLITSNHLCLSPIPGAQDFLIRLAAGTQDPGWLHPGRPQPQGMTRQSCSCCCCCKGRAKAQASREWWLLLQRPGRGSGSRGGWQWQQQWHDGGVAFP</sequence>
<evidence type="ECO:0000313" key="2">
    <source>
        <dbReference type="EMBL" id="KAK1343712.1"/>
    </source>
</evidence>
<keyword evidence="3" id="KW-1185">Reference proteome</keyword>
<dbReference type="AlphaFoldDB" id="A0AA40LTV6"/>
<evidence type="ECO:0000313" key="3">
    <source>
        <dbReference type="Proteomes" id="UP001177744"/>
    </source>
</evidence>
<feature type="region of interest" description="Disordered" evidence="1">
    <location>
        <begin position="108"/>
        <end position="151"/>
    </location>
</feature>
<gene>
    <name evidence="2" type="ORF">QTO34_014265</name>
</gene>
<reference evidence="2" key="1">
    <citation type="submission" date="2023-06" db="EMBL/GenBank/DDBJ databases">
        <title>Reference genome for the Northern bat (Eptesicus nilssonii), a most northern bat species.</title>
        <authorList>
            <person name="Laine V.N."/>
            <person name="Pulliainen A.T."/>
            <person name="Lilley T.M."/>
        </authorList>
    </citation>
    <scope>NUCLEOTIDE SEQUENCE</scope>
    <source>
        <strain evidence="2">BLF_Eptnil</strain>
        <tissue evidence="2">Kidney</tissue>
    </source>
</reference>
<accession>A0AA40LTV6</accession>
<dbReference type="EMBL" id="JAULJE010000004">
    <property type="protein sequence ID" value="KAK1343712.1"/>
    <property type="molecule type" value="Genomic_DNA"/>
</dbReference>
<comment type="caution">
    <text evidence="2">The sequence shown here is derived from an EMBL/GenBank/DDBJ whole genome shotgun (WGS) entry which is preliminary data.</text>
</comment>
<name>A0AA40LTV6_CNENI</name>
<dbReference type="Proteomes" id="UP001177744">
    <property type="component" value="Unassembled WGS sequence"/>
</dbReference>
<proteinExistence type="predicted"/>
<evidence type="ECO:0000256" key="1">
    <source>
        <dbReference type="SAM" id="MobiDB-lite"/>
    </source>
</evidence>
<feature type="compositionally biased region" description="Polar residues" evidence="1">
    <location>
        <begin position="126"/>
        <end position="139"/>
    </location>
</feature>
<organism evidence="2 3">
    <name type="scientific">Cnephaeus nilssonii</name>
    <name type="common">Northern bat</name>
    <name type="synonym">Eptesicus nilssonii</name>
    <dbReference type="NCBI Taxonomy" id="3371016"/>
    <lineage>
        <taxon>Eukaryota</taxon>
        <taxon>Metazoa</taxon>
        <taxon>Chordata</taxon>
        <taxon>Craniata</taxon>
        <taxon>Vertebrata</taxon>
        <taxon>Euteleostomi</taxon>
        <taxon>Mammalia</taxon>
        <taxon>Eutheria</taxon>
        <taxon>Laurasiatheria</taxon>
        <taxon>Chiroptera</taxon>
        <taxon>Yangochiroptera</taxon>
        <taxon>Vespertilionidae</taxon>
        <taxon>Cnephaeus</taxon>
    </lineage>
</organism>
<protein>
    <submittedName>
        <fullName evidence="2">Uncharacterized protein</fullName>
    </submittedName>
</protein>